<sequence>MLILLNLRQRNIVTLLLERRQFVSVNELSTIHHVSKRSIRYDLEKIEYYVEKKGAKLLHERLQGVRLVVSNDDFKPKYEESNYNKHLSPTERKDAILKYLFEKGQPISSNKFAQLLFVTRRTIVEDLKEVEKWLIHRNLALDYVQNKGFVINGPEQVYRQSYVEVASQQHGLNDLPKKLTVLSDHEFELINNSVTEKLNSLNHRIINSAKNGLVFHIAITIHRVKNGNEINMPIQELESLKKNPEFMVAKQIKEDIEMRFELAIPEAEIGYITLHLLGAKMLSPDPSNQSLENASFSRHVKNFIQEVSFQIGVDLTKDNDLYQGLLVHLRPAIHRLKYNLHLVNPLKNEISNQYPDVVEVVNNSLHILEEAFEINFNTDEQAYIALHIGSSIERQVDLDDYKIKVLLVCGSGMGTSQLLKTRLERYFHEIEIEDTYPLYDITESYLQEKKIDWVISTIPTKQFSVPTIKVGPFLPKEDRDKISSLMNIQREKVTSDVSVGPVLGEILTPELVSWDIEASDWMDAIKLAVNLLIKEKKVTQEYLDAIMQLFDKHGPYMVIDKGIAMPHAKPSDGVNSLGISFIKLKNPIAFGHSASDPISIVICLASTNAKIHLNALRQLTKLLKSESNLEDIIKSDKSTFLKLIDKVSSL</sequence>
<dbReference type="SUPFAM" id="SSF55804">
    <property type="entry name" value="Phoshotransferase/anion transport protein"/>
    <property type="match status" value="1"/>
</dbReference>
<dbReference type="Pfam" id="PF08279">
    <property type="entry name" value="HTH_11"/>
    <property type="match status" value="1"/>
</dbReference>
<dbReference type="InterPro" id="IPR011608">
    <property type="entry name" value="PRD"/>
</dbReference>
<dbReference type="PANTHER" id="PTHR30185:SF18">
    <property type="entry name" value="TRANSCRIPTIONAL REGULATOR MTLR"/>
    <property type="match status" value="1"/>
</dbReference>
<dbReference type="KEGG" id="vne:CFK40_04430"/>
<reference evidence="8 9" key="1">
    <citation type="journal article" date="2003" name="Int. J. Syst. Evol. Microbiol.">
        <title>Virgibacillus carmonensis sp. nov., Virgibacillus necropolis sp. nov. and Virgibacillus picturae sp. nov., three novel species isolated from deteriorated mural paintings, transfer of the species of the genus salibacillus to Virgibacillus, as Virgibacillus marismortui comb. nov. and Virgibacillus salexigens comb. nov., and emended description of the genus Virgibacillus.</title>
        <authorList>
            <person name="Heyrman J."/>
            <person name="Logan N.A."/>
            <person name="Busse H.J."/>
            <person name="Balcaen A."/>
            <person name="Lebbe L."/>
            <person name="Rodriguez-Diaz M."/>
            <person name="Swings J."/>
            <person name="De Vos P."/>
        </authorList>
    </citation>
    <scope>NUCLEOTIDE SEQUENCE [LARGE SCALE GENOMIC DNA]</scope>
    <source>
        <strain evidence="8 9">LMG 19488</strain>
    </source>
</reference>
<keyword evidence="1" id="KW-0808">Transferase</keyword>
<dbReference type="SUPFAM" id="SSF52794">
    <property type="entry name" value="PTS system IIB component-like"/>
    <property type="match status" value="1"/>
</dbReference>
<evidence type="ECO:0000259" key="6">
    <source>
        <dbReference type="PROSITE" id="PS51099"/>
    </source>
</evidence>
<dbReference type="SUPFAM" id="SSF63520">
    <property type="entry name" value="PTS-regulatory domain, PRD"/>
    <property type="match status" value="2"/>
</dbReference>
<keyword evidence="3" id="KW-0805">Transcription regulation</keyword>
<dbReference type="Pfam" id="PF00874">
    <property type="entry name" value="PRD"/>
    <property type="match status" value="2"/>
</dbReference>
<dbReference type="Gene3D" id="1.10.1790.10">
    <property type="entry name" value="PRD domain"/>
    <property type="match status" value="2"/>
</dbReference>
<dbReference type="InterPro" id="IPR003501">
    <property type="entry name" value="PTS_EIIB_2/3"/>
</dbReference>
<dbReference type="GO" id="GO:0008982">
    <property type="term" value="F:protein-N(PI)-phosphohistidine-sugar phosphotransferase activity"/>
    <property type="evidence" value="ECO:0007669"/>
    <property type="project" value="InterPro"/>
</dbReference>
<dbReference type="GO" id="GO:0009401">
    <property type="term" value="P:phosphoenolpyruvate-dependent sugar phosphotransferase system"/>
    <property type="evidence" value="ECO:0007669"/>
    <property type="project" value="InterPro"/>
</dbReference>
<keyword evidence="4" id="KW-0804">Transcription</keyword>
<proteinExistence type="predicted"/>
<dbReference type="Gene3D" id="3.40.930.10">
    <property type="entry name" value="Mannitol-specific EII, Chain A"/>
    <property type="match status" value="1"/>
</dbReference>
<dbReference type="CDD" id="cd00211">
    <property type="entry name" value="PTS_IIA_fru"/>
    <property type="match status" value="1"/>
</dbReference>
<organism evidence="8 9">
    <name type="scientific">Virgibacillus necropolis</name>
    <dbReference type="NCBI Taxonomy" id="163877"/>
    <lineage>
        <taxon>Bacteria</taxon>
        <taxon>Bacillati</taxon>
        <taxon>Bacillota</taxon>
        <taxon>Bacilli</taxon>
        <taxon>Bacillales</taxon>
        <taxon>Bacillaceae</taxon>
        <taxon>Virgibacillus</taxon>
    </lineage>
</organism>
<dbReference type="GO" id="GO:0006355">
    <property type="term" value="P:regulation of DNA-templated transcription"/>
    <property type="evidence" value="ECO:0007669"/>
    <property type="project" value="InterPro"/>
</dbReference>
<feature type="domain" description="PTS EIIB type-2" evidence="6">
    <location>
        <begin position="403"/>
        <end position="494"/>
    </location>
</feature>
<feature type="domain" description="PTS EIIA type-2" evidence="5">
    <location>
        <begin position="505"/>
        <end position="647"/>
    </location>
</feature>
<keyword evidence="2" id="KW-0677">Repeat</keyword>
<dbReference type="Pfam" id="PF02302">
    <property type="entry name" value="PTS_IIB"/>
    <property type="match status" value="1"/>
</dbReference>
<evidence type="ECO:0000256" key="3">
    <source>
        <dbReference type="ARBA" id="ARBA00023015"/>
    </source>
</evidence>
<evidence type="ECO:0000313" key="8">
    <source>
        <dbReference type="EMBL" id="ASN04308.1"/>
    </source>
</evidence>
<dbReference type="InterPro" id="IPR036388">
    <property type="entry name" value="WH-like_DNA-bd_sf"/>
</dbReference>
<dbReference type="SUPFAM" id="SSF46785">
    <property type="entry name" value="Winged helix' DNA-binding domain"/>
    <property type="match status" value="1"/>
</dbReference>
<name>A0A221M9I1_9BACI</name>
<accession>A0A221M9I1</accession>
<dbReference type="InterPro" id="IPR036634">
    <property type="entry name" value="PRD_sf"/>
</dbReference>
<dbReference type="AlphaFoldDB" id="A0A221M9I1"/>
<dbReference type="InterPro" id="IPR013011">
    <property type="entry name" value="PTS_EIIB_2"/>
</dbReference>
<dbReference type="InterPro" id="IPR050661">
    <property type="entry name" value="BglG_antiterminators"/>
</dbReference>
<feature type="domain" description="PRD" evidence="7">
    <location>
        <begin position="291"/>
        <end position="398"/>
    </location>
</feature>
<dbReference type="InterPro" id="IPR013196">
    <property type="entry name" value="HTH_11"/>
</dbReference>
<dbReference type="Pfam" id="PF00359">
    <property type="entry name" value="PTS_EIIA_2"/>
    <property type="match status" value="1"/>
</dbReference>
<dbReference type="InterPro" id="IPR036390">
    <property type="entry name" value="WH_DNA-bd_sf"/>
</dbReference>
<evidence type="ECO:0000256" key="1">
    <source>
        <dbReference type="ARBA" id="ARBA00022679"/>
    </source>
</evidence>
<dbReference type="Gene3D" id="1.10.10.10">
    <property type="entry name" value="Winged helix-like DNA-binding domain superfamily/Winged helix DNA-binding domain"/>
    <property type="match status" value="2"/>
</dbReference>
<dbReference type="PANTHER" id="PTHR30185">
    <property type="entry name" value="CRYPTIC BETA-GLUCOSIDE BGL OPERON ANTITERMINATOR"/>
    <property type="match status" value="1"/>
</dbReference>
<evidence type="ECO:0000259" key="7">
    <source>
        <dbReference type="PROSITE" id="PS51372"/>
    </source>
</evidence>
<evidence type="ECO:0000256" key="4">
    <source>
        <dbReference type="ARBA" id="ARBA00023163"/>
    </source>
</evidence>
<dbReference type="PROSITE" id="PS51099">
    <property type="entry name" value="PTS_EIIB_TYPE_2"/>
    <property type="match status" value="1"/>
</dbReference>
<evidence type="ECO:0000313" key="9">
    <source>
        <dbReference type="Proteomes" id="UP000204391"/>
    </source>
</evidence>
<dbReference type="Proteomes" id="UP000204391">
    <property type="component" value="Chromosome"/>
</dbReference>
<keyword evidence="9" id="KW-1185">Reference proteome</keyword>
<dbReference type="InterPro" id="IPR002178">
    <property type="entry name" value="PTS_EIIA_type-2_dom"/>
</dbReference>
<dbReference type="PROSITE" id="PS51094">
    <property type="entry name" value="PTS_EIIA_TYPE_2"/>
    <property type="match status" value="1"/>
</dbReference>
<dbReference type="InterPro" id="IPR016152">
    <property type="entry name" value="PTrfase/Anion_transptr"/>
</dbReference>
<evidence type="ECO:0000259" key="5">
    <source>
        <dbReference type="PROSITE" id="PS51094"/>
    </source>
</evidence>
<protein>
    <submittedName>
        <fullName evidence="8">Uncharacterized protein</fullName>
    </submittedName>
</protein>
<dbReference type="CDD" id="cd05568">
    <property type="entry name" value="PTS_IIB_bgl_like"/>
    <property type="match status" value="1"/>
</dbReference>
<dbReference type="InterPro" id="IPR036095">
    <property type="entry name" value="PTS_EIIB-like_sf"/>
</dbReference>
<gene>
    <name evidence="8" type="ORF">CFK40_04430</name>
</gene>
<feature type="domain" description="PRD" evidence="7">
    <location>
        <begin position="174"/>
        <end position="286"/>
    </location>
</feature>
<evidence type="ECO:0000256" key="2">
    <source>
        <dbReference type="ARBA" id="ARBA00022737"/>
    </source>
</evidence>
<dbReference type="PROSITE" id="PS51372">
    <property type="entry name" value="PRD_2"/>
    <property type="match status" value="2"/>
</dbReference>
<dbReference type="Gene3D" id="3.40.50.2300">
    <property type="match status" value="1"/>
</dbReference>
<dbReference type="EMBL" id="CP022437">
    <property type="protein sequence ID" value="ASN04308.1"/>
    <property type="molecule type" value="Genomic_DNA"/>
</dbReference>